<feature type="domain" description="Tyr recombinase" evidence="3">
    <location>
        <begin position="225"/>
        <end position="409"/>
    </location>
</feature>
<gene>
    <name evidence="4" type="ORF">GO606_21105</name>
</gene>
<dbReference type="InterPro" id="IPR011010">
    <property type="entry name" value="DNA_brk_join_enz"/>
</dbReference>
<accession>A0ABX1PTG6</accession>
<keyword evidence="5" id="KW-1185">Reference proteome</keyword>
<evidence type="ECO:0000259" key="3">
    <source>
        <dbReference type="PROSITE" id="PS51898"/>
    </source>
</evidence>
<organism evidence="4 5">
    <name type="scientific">Aromatoleum anaerobium</name>
    <dbReference type="NCBI Taxonomy" id="182180"/>
    <lineage>
        <taxon>Bacteria</taxon>
        <taxon>Pseudomonadati</taxon>
        <taxon>Pseudomonadota</taxon>
        <taxon>Betaproteobacteria</taxon>
        <taxon>Rhodocyclales</taxon>
        <taxon>Rhodocyclaceae</taxon>
        <taxon>Aromatoleum</taxon>
    </lineage>
</organism>
<dbReference type="Gene3D" id="1.10.443.10">
    <property type="entry name" value="Intergrase catalytic core"/>
    <property type="match status" value="1"/>
</dbReference>
<dbReference type="InterPro" id="IPR013762">
    <property type="entry name" value="Integrase-like_cat_sf"/>
</dbReference>
<dbReference type="RefSeq" id="WP_169120822.1">
    <property type="nucleotide sequence ID" value="NZ_WTVG02000027.1"/>
</dbReference>
<dbReference type="SUPFAM" id="SSF56349">
    <property type="entry name" value="DNA breaking-rejoining enzymes"/>
    <property type="match status" value="1"/>
</dbReference>
<keyword evidence="2" id="KW-0233">DNA recombination</keyword>
<keyword evidence="1" id="KW-0229">DNA integration</keyword>
<dbReference type="Pfam" id="PF00589">
    <property type="entry name" value="Phage_integrase"/>
    <property type="match status" value="1"/>
</dbReference>
<sequence>MPTDACLTNFARRDWLTDGPLNDVVAPYIEALRNQRYPDHTIRAYLGGLAHFSHWIKTDEIRMSRLDAALIKRFLHDHLPACTCPAPCYPSAASSGAALRHMLRLLPGDPSAATLTDPVAVELERFGEYLSNICGLAPVTRDRRVHHVGTFLVREFGVSTPVIAQLSAARLDTFFAELSSHLRPSSLRVVGNSLRSYFRYRALLGESTAALAASLPRIADWRRTTLPKVLADAELDAFLKAFDRADPVGLRDYAIARCLLDLGLRGHEVTYLTLESVDWRSATLTISSTKSKRVQQLPLPESTGEAIAQYLRRGRPQTVNRALFVRHRAPFDKPLGVPAIRNSMNRAFVRCGLSDRFCNTHVLRRTMATHLQRSGASVKEIADFLRHQSLDTANSYARVDLEGLRAVALPWPGSRS</sequence>
<reference evidence="4" key="1">
    <citation type="submission" date="2019-12" db="EMBL/GenBank/DDBJ databases">
        <title>Comparative genomics gives insights into the taxonomy of the Azoarcus-Aromatoleum group and reveals separate origins of nif in the plant-associated Azoarcus and non-plant-associated Aromatoleum sub-groups.</title>
        <authorList>
            <person name="Lafos M."/>
            <person name="Maluk M."/>
            <person name="Batista M."/>
            <person name="Junghare M."/>
            <person name="Carmona M."/>
            <person name="Faoro H."/>
            <person name="Cruz L.M."/>
            <person name="Battistoni F."/>
            <person name="De Souza E."/>
            <person name="Pedrosa F."/>
            <person name="Chen W.-M."/>
            <person name="Poole P.S."/>
            <person name="Dixon R.A."/>
            <person name="James E.K."/>
        </authorList>
    </citation>
    <scope>NUCLEOTIDE SEQUENCE</scope>
    <source>
        <strain evidence="4">LuFRes1</strain>
    </source>
</reference>
<comment type="caution">
    <text evidence="4">The sequence shown here is derived from an EMBL/GenBank/DDBJ whole genome shotgun (WGS) entry which is preliminary data.</text>
</comment>
<dbReference type="InterPro" id="IPR050090">
    <property type="entry name" value="Tyrosine_recombinase_XerCD"/>
</dbReference>
<evidence type="ECO:0000256" key="2">
    <source>
        <dbReference type="ARBA" id="ARBA00023172"/>
    </source>
</evidence>
<dbReference type="Proteomes" id="UP000615989">
    <property type="component" value="Unassembled WGS sequence"/>
</dbReference>
<evidence type="ECO:0000313" key="5">
    <source>
        <dbReference type="Proteomes" id="UP000615989"/>
    </source>
</evidence>
<dbReference type="PROSITE" id="PS51898">
    <property type="entry name" value="TYR_RECOMBINASE"/>
    <property type="match status" value="1"/>
</dbReference>
<dbReference type="PANTHER" id="PTHR30349">
    <property type="entry name" value="PHAGE INTEGRASE-RELATED"/>
    <property type="match status" value="1"/>
</dbReference>
<dbReference type="PANTHER" id="PTHR30349:SF90">
    <property type="entry name" value="TYROSINE RECOMBINASE XERD"/>
    <property type="match status" value="1"/>
</dbReference>
<dbReference type="InterPro" id="IPR002104">
    <property type="entry name" value="Integrase_catalytic"/>
</dbReference>
<proteinExistence type="predicted"/>
<evidence type="ECO:0000256" key="1">
    <source>
        <dbReference type="ARBA" id="ARBA00022908"/>
    </source>
</evidence>
<dbReference type="EMBL" id="WTVG01000148">
    <property type="protein sequence ID" value="NMG27143.1"/>
    <property type="molecule type" value="Genomic_DNA"/>
</dbReference>
<protein>
    <submittedName>
        <fullName evidence="4">Tyrosine-type recombinase/integrase</fullName>
    </submittedName>
</protein>
<name>A0ABX1PTG6_9RHOO</name>
<evidence type="ECO:0000313" key="4">
    <source>
        <dbReference type="EMBL" id="NMG27143.1"/>
    </source>
</evidence>